<dbReference type="PANTHER" id="PTHR32251">
    <property type="entry name" value="3-OXO-5-ALPHA-STEROID 4-DEHYDROGENASE"/>
    <property type="match status" value="1"/>
</dbReference>
<proteinExistence type="predicted"/>
<dbReference type="OrthoDB" id="67965at2759"/>
<evidence type="ECO:0000313" key="3">
    <source>
        <dbReference type="Proteomes" id="UP000027195"/>
    </source>
</evidence>
<feature type="transmembrane region" description="Helical" evidence="1">
    <location>
        <begin position="81"/>
        <end position="103"/>
    </location>
</feature>
<accession>A0A067MRW8</accession>
<protein>
    <submittedName>
        <fullName evidence="2">Uncharacterized protein</fullName>
    </submittedName>
</protein>
<dbReference type="Pfam" id="PF06966">
    <property type="entry name" value="DUF1295"/>
    <property type="match status" value="1"/>
</dbReference>
<dbReference type="Gene3D" id="1.20.120.1630">
    <property type="match status" value="1"/>
</dbReference>
<dbReference type="EMBL" id="KL198021">
    <property type="protein sequence ID" value="KDQ18309.1"/>
    <property type="molecule type" value="Genomic_DNA"/>
</dbReference>
<name>A0A067MRW8_BOTB1</name>
<dbReference type="GO" id="GO:0016020">
    <property type="term" value="C:membrane"/>
    <property type="evidence" value="ECO:0007669"/>
    <property type="project" value="TreeGrafter"/>
</dbReference>
<evidence type="ECO:0000313" key="2">
    <source>
        <dbReference type="EMBL" id="KDQ18309.1"/>
    </source>
</evidence>
<dbReference type="HOGENOM" id="CLU_043418_1_0_1"/>
<keyword evidence="1" id="KW-1133">Transmembrane helix</keyword>
<keyword evidence="1" id="KW-0812">Transmembrane</keyword>
<dbReference type="InterPro" id="IPR010721">
    <property type="entry name" value="UstE-like"/>
</dbReference>
<organism evidence="2 3">
    <name type="scientific">Botryobasidium botryosum (strain FD-172 SS1)</name>
    <dbReference type="NCBI Taxonomy" id="930990"/>
    <lineage>
        <taxon>Eukaryota</taxon>
        <taxon>Fungi</taxon>
        <taxon>Dikarya</taxon>
        <taxon>Basidiomycota</taxon>
        <taxon>Agaricomycotina</taxon>
        <taxon>Agaricomycetes</taxon>
        <taxon>Cantharellales</taxon>
        <taxon>Botryobasidiaceae</taxon>
        <taxon>Botryobasidium</taxon>
    </lineage>
</organism>
<gene>
    <name evidence="2" type="ORF">BOTBODRAFT_103750</name>
</gene>
<reference evidence="3" key="1">
    <citation type="journal article" date="2014" name="Proc. Natl. Acad. Sci. U.S.A.">
        <title>Extensive sampling of basidiomycete genomes demonstrates inadequacy of the white-rot/brown-rot paradigm for wood decay fungi.</title>
        <authorList>
            <person name="Riley R."/>
            <person name="Salamov A.A."/>
            <person name="Brown D.W."/>
            <person name="Nagy L.G."/>
            <person name="Floudas D."/>
            <person name="Held B.W."/>
            <person name="Levasseur A."/>
            <person name="Lombard V."/>
            <person name="Morin E."/>
            <person name="Otillar R."/>
            <person name="Lindquist E.A."/>
            <person name="Sun H."/>
            <person name="LaButti K.M."/>
            <person name="Schmutz J."/>
            <person name="Jabbour D."/>
            <person name="Luo H."/>
            <person name="Baker S.E."/>
            <person name="Pisabarro A.G."/>
            <person name="Walton J.D."/>
            <person name="Blanchette R.A."/>
            <person name="Henrissat B."/>
            <person name="Martin F."/>
            <person name="Cullen D."/>
            <person name="Hibbett D.S."/>
            <person name="Grigoriev I.V."/>
        </authorList>
    </citation>
    <scope>NUCLEOTIDE SEQUENCE [LARGE SCALE GENOMIC DNA]</scope>
    <source>
        <strain evidence="3">FD-172 SS1</strain>
    </source>
</reference>
<feature type="transmembrane region" description="Helical" evidence="1">
    <location>
        <begin position="35"/>
        <end position="56"/>
    </location>
</feature>
<feature type="transmembrane region" description="Helical" evidence="1">
    <location>
        <begin position="124"/>
        <end position="146"/>
    </location>
</feature>
<dbReference type="InParanoid" id="A0A067MRW8"/>
<keyword evidence="3" id="KW-1185">Reference proteome</keyword>
<evidence type="ECO:0000256" key="1">
    <source>
        <dbReference type="SAM" id="Phobius"/>
    </source>
</evidence>
<keyword evidence="1" id="KW-0472">Membrane</keyword>
<dbReference type="Proteomes" id="UP000027195">
    <property type="component" value="Unassembled WGS sequence"/>
</dbReference>
<dbReference type="PROSITE" id="PS50244">
    <property type="entry name" value="S5A_REDUCTASE"/>
    <property type="match status" value="1"/>
</dbReference>
<dbReference type="AlphaFoldDB" id="A0A067MRW8"/>
<dbReference type="PANTHER" id="PTHR32251:SF17">
    <property type="entry name" value="STEROID 5-ALPHA REDUCTASE C-TERMINAL DOMAIN-CONTAINING PROTEIN"/>
    <property type="match status" value="1"/>
</dbReference>
<sequence>MTGTLFSRLLPVLAFDYAYQTLGASIALPLRTEKFFDAFGLTGYLTTAGVSLYYPWLKERFWNGNAAAVFPGLAGHAPRQILLTACLVVWATRLGSFLISRIVKEGKDSRFDVIKHQPTVFARYWFGQATWVAIVGLPVWIANAIPAAAHAPIGRLDYIGLSLFATSFLVEVVADRQKSAWRARREQKKHSEQFITTGLWGWSRHPNYVGEVGIWTGIWALALPALSSPLVPYGLGPFIGTLSPIFTYLLLTKASGVPPLERSGDKKFGSDPKWQEYKRNVPIFFPWGRKGSL</sequence>
<feature type="transmembrane region" description="Helical" evidence="1">
    <location>
        <begin position="158"/>
        <end position="174"/>
    </location>
</feature>